<sequence length="734" mass="82415">MDQLRRILPHHSDAVLRACIAEAERIHGQANEENTAIVAMELALDGFASELEVEIPTVAEAASKVIDLLGEPNINNSNNNLIHDNTHIEPHPNIDESAQNILFLEGIFPDADPAWLKIKLDKLNPDEGVNSLMDAIFELKGSYPKRGGSQKFDANGDVIPEPVKPIASKGKEKEKEKTASRDYKLIDSNYVRDEYYYSFSPGVLTNNFRRIPKAFIMSSFARNGRQLIPTYLFLAETAKLAANKPYKEKKSLSAILNNIKGKSAILDLELEALEEIQVKLDQGSSSGVDHEEAIPAPAEPVNNEVIAPVEDVDPEDDIECGCCYLDVPLSKMTQCDDGHLFCLECARRAAENLIGLRKTDIHCLDSSGCKFMFPRTEIERFLNPQVLAGYNRLCQEESLRVAGIHGLTTCPFCYYAVILQTDASEDKLFSCKNPECCVISCRLCKRKNHIPQSCEEAAKDDTLSVRHQIEEAMTQALLRKCPKCENQYYKTDGCNKMSCPRCHTLQCYVCKEIIKGYDHFSNAPSGQVQTGKSCPLWEDTEHRNAQDVSNALQQALEEAKKLNPTVDEKDIHVEAPEVKEPRAHPHAPRPVVDPAEVLRLQRLEQARMHRERVQQYEEQMQRQVQGGAAIDGMQLAQQAVALRAEQAQMQANRAEEQARLDGLADAHARRMAEQLRGQIAAREAARQADLARIQMASRAMQRHRQEQLQRIAAREKARLAQLNPDDDASKKRKR</sequence>
<dbReference type="PROSITE" id="PS51873">
    <property type="entry name" value="TRIAD"/>
    <property type="match status" value="1"/>
</dbReference>
<dbReference type="InterPro" id="IPR047546">
    <property type="entry name" value="Rcat_RBR_RNF216"/>
</dbReference>
<evidence type="ECO:0000313" key="10">
    <source>
        <dbReference type="EMBL" id="TPX73655.1"/>
    </source>
</evidence>
<keyword evidence="2" id="KW-0808">Transferase</keyword>
<accession>A0A507FD38</accession>
<dbReference type="PANTHER" id="PTHR22770:SF47">
    <property type="entry name" value="E3 UBIQUITIN-PROTEIN LIGASE RNF216"/>
    <property type="match status" value="1"/>
</dbReference>
<evidence type="ECO:0000313" key="11">
    <source>
        <dbReference type="Proteomes" id="UP000320333"/>
    </source>
</evidence>
<evidence type="ECO:0000256" key="5">
    <source>
        <dbReference type="ARBA" id="ARBA00022771"/>
    </source>
</evidence>
<dbReference type="PANTHER" id="PTHR22770">
    <property type="entry name" value="UBIQUITIN CONJUGATING ENZYME 7 INTERACTING PROTEIN-RELATED"/>
    <property type="match status" value="1"/>
</dbReference>
<dbReference type="InterPro" id="IPR047544">
    <property type="entry name" value="RING-HC_RBR_RNF216"/>
</dbReference>
<dbReference type="Proteomes" id="UP000320333">
    <property type="component" value="Unassembled WGS sequence"/>
</dbReference>
<dbReference type="GO" id="GO:0016740">
    <property type="term" value="F:transferase activity"/>
    <property type="evidence" value="ECO:0007669"/>
    <property type="project" value="UniProtKB-KW"/>
</dbReference>
<feature type="region of interest" description="Disordered" evidence="8">
    <location>
        <begin position="696"/>
        <end position="734"/>
    </location>
</feature>
<dbReference type="AlphaFoldDB" id="A0A507FD38"/>
<evidence type="ECO:0000256" key="6">
    <source>
        <dbReference type="ARBA" id="ARBA00022786"/>
    </source>
</evidence>
<name>A0A507FD38_9FUNG</name>
<dbReference type="Pfam" id="PF26191">
    <property type="entry name" value="RING-HC_RBR_RNF216"/>
    <property type="match status" value="1"/>
</dbReference>
<dbReference type="STRING" id="246404.A0A507FD38"/>
<evidence type="ECO:0000256" key="7">
    <source>
        <dbReference type="ARBA" id="ARBA00022833"/>
    </source>
</evidence>
<organism evidence="10 11">
    <name type="scientific">Chytriomyces confervae</name>
    <dbReference type="NCBI Taxonomy" id="246404"/>
    <lineage>
        <taxon>Eukaryota</taxon>
        <taxon>Fungi</taxon>
        <taxon>Fungi incertae sedis</taxon>
        <taxon>Chytridiomycota</taxon>
        <taxon>Chytridiomycota incertae sedis</taxon>
        <taxon>Chytridiomycetes</taxon>
        <taxon>Chytridiales</taxon>
        <taxon>Chytriomycetaceae</taxon>
        <taxon>Chytriomyces</taxon>
    </lineage>
</organism>
<proteinExistence type="predicted"/>
<dbReference type="CDD" id="cd20353">
    <property type="entry name" value="Rcat_RBR_RNF216"/>
    <property type="match status" value="1"/>
</dbReference>
<evidence type="ECO:0000256" key="2">
    <source>
        <dbReference type="ARBA" id="ARBA00022679"/>
    </source>
</evidence>
<keyword evidence="11" id="KW-1185">Reference proteome</keyword>
<evidence type="ECO:0000259" key="9">
    <source>
        <dbReference type="PROSITE" id="PS51873"/>
    </source>
</evidence>
<dbReference type="InterPro" id="IPR002867">
    <property type="entry name" value="IBR_dom"/>
</dbReference>
<dbReference type="Gene3D" id="1.20.120.1750">
    <property type="match status" value="1"/>
</dbReference>
<dbReference type="CDD" id="cd20339">
    <property type="entry name" value="BRcat_RBR_RNF216"/>
    <property type="match status" value="1"/>
</dbReference>
<protein>
    <recommendedName>
        <fullName evidence="9">RING-type domain-containing protein</fullName>
    </recommendedName>
</protein>
<dbReference type="EMBL" id="QEAP01000172">
    <property type="protein sequence ID" value="TPX73655.1"/>
    <property type="molecule type" value="Genomic_DNA"/>
</dbReference>
<dbReference type="CDD" id="cd16630">
    <property type="entry name" value="RING-HC_RBR_RNF216"/>
    <property type="match status" value="1"/>
</dbReference>
<reference evidence="10 11" key="1">
    <citation type="journal article" date="2019" name="Sci. Rep.">
        <title>Comparative genomics of chytrid fungi reveal insights into the obligate biotrophic and pathogenic lifestyle of Synchytrium endobioticum.</title>
        <authorList>
            <person name="van de Vossenberg B.T.L.H."/>
            <person name="Warris S."/>
            <person name="Nguyen H.D.T."/>
            <person name="van Gent-Pelzer M.P.E."/>
            <person name="Joly D.L."/>
            <person name="van de Geest H.C."/>
            <person name="Bonants P.J.M."/>
            <person name="Smith D.S."/>
            <person name="Levesque C.A."/>
            <person name="van der Lee T.A.J."/>
        </authorList>
    </citation>
    <scope>NUCLEOTIDE SEQUENCE [LARGE SCALE GENOMIC DNA]</scope>
    <source>
        <strain evidence="10 11">CBS 675.73</strain>
    </source>
</reference>
<dbReference type="SUPFAM" id="SSF57850">
    <property type="entry name" value="RING/U-box"/>
    <property type="match status" value="1"/>
</dbReference>
<dbReference type="OrthoDB" id="10009520at2759"/>
<keyword evidence="5" id="KW-0863">Zinc-finger</keyword>
<keyword evidence="4" id="KW-0677">Repeat</keyword>
<dbReference type="GO" id="GO:0008270">
    <property type="term" value="F:zinc ion binding"/>
    <property type="evidence" value="ECO:0007669"/>
    <property type="project" value="UniProtKB-KW"/>
</dbReference>
<dbReference type="InterPro" id="IPR047545">
    <property type="entry name" value="BRcat_RBR_RNF216"/>
</dbReference>
<evidence type="ECO:0000256" key="4">
    <source>
        <dbReference type="ARBA" id="ARBA00022737"/>
    </source>
</evidence>
<keyword evidence="7" id="KW-0862">Zinc</keyword>
<evidence type="ECO:0000256" key="1">
    <source>
        <dbReference type="ARBA" id="ARBA00004906"/>
    </source>
</evidence>
<dbReference type="SMART" id="SM00647">
    <property type="entry name" value="IBR"/>
    <property type="match status" value="2"/>
</dbReference>
<comment type="caution">
    <text evidence="10">The sequence shown here is derived from an EMBL/GenBank/DDBJ whole genome shotgun (WGS) entry which is preliminary data.</text>
</comment>
<evidence type="ECO:0000256" key="8">
    <source>
        <dbReference type="SAM" id="MobiDB-lite"/>
    </source>
</evidence>
<evidence type="ECO:0000256" key="3">
    <source>
        <dbReference type="ARBA" id="ARBA00022723"/>
    </source>
</evidence>
<feature type="domain" description="RING-type" evidence="9">
    <location>
        <begin position="316"/>
        <end position="538"/>
    </location>
</feature>
<feature type="compositionally biased region" description="Basic and acidic residues" evidence="8">
    <location>
        <begin position="703"/>
        <end position="718"/>
    </location>
</feature>
<dbReference type="InterPro" id="IPR044066">
    <property type="entry name" value="TRIAD_supradom"/>
</dbReference>
<keyword evidence="6" id="KW-0833">Ubl conjugation pathway</keyword>
<keyword evidence="3" id="KW-0479">Metal-binding</keyword>
<dbReference type="Pfam" id="PF26200">
    <property type="entry name" value="Rcat_RNF216"/>
    <property type="match status" value="1"/>
</dbReference>
<gene>
    <name evidence="10" type="ORF">CcCBS67573_g05078</name>
</gene>
<dbReference type="InterPro" id="IPR051628">
    <property type="entry name" value="LUBAC_E3_Ligases"/>
</dbReference>
<comment type="pathway">
    <text evidence="1">Protein modification; protein ubiquitination.</text>
</comment>